<name>A0A4Z1PN33_9PEZI</name>
<evidence type="ECO:0000313" key="2">
    <source>
        <dbReference type="Proteomes" id="UP000298493"/>
    </source>
</evidence>
<reference evidence="1 2" key="1">
    <citation type="submission" date="2019-04" db="EMBL/GenBank/DDBJ databases">
        <title>High contiguity whole genome sequence and gene annotation resource for two Venturia nashicola isolates.</title>
        <authorList>
            <person name="Prokchorchik M."/>
            <person name="Won K."/>
            <person name="Lee Y."/>
            <person name="Choi E.D."/>
            <person name="Segonzac C."/>
            <person name="Sohn K.H."/>
        </authorList>
    </citation>
    <scope>NUCLEOTIDE SEQUENCE [LARGE SCALE GENOMIC DNA]</scope>
    <source>
        <strain evidence="1 2">PRI2</strain>
    </source>
</reference>
<dbReference type="OrthoDB" id="3938302at2759"/>
<evidence type="ECO:0000313" key="1">
    <source>
        <dbReference type="EMBL" id="TID24052.1"/>
    </source>
</evidence>
<dbReference type="AlphaFoldDB" id="A0A4Z1PN33"/>
<sequence>MPSNNNLTSTPWKIEEDVFVCLGREAPLHTPSRVGGFPVFAGRLNHFLKKNGFTHERTPAEMRKRYSFKKLKSPNIHEIDMPEDTHSRYKEVQDWISDPDNARMLAIITAAIVAQIA</sequence>
<dbReference type="Proteomes" id="UP000298493">
    <property type="component" value="Unassembled WGS sequence"/>
</dbReference>
<keyword evidence="2" id="KW-1185">Reference proteome</keyword>
<comment type="caution">
    <text evidence="1">The sequence shown here is derived from an EMBL/GenBank/DDBJ whole genome shotgun (WGS) entry which is preliminary data.</text>
</comment>
<proteinExistence type="predicted"/>
<dbReference type="EMBL" id="SNSC02000005">
    <property type="protein sequence ID" value="TID24052.1"/>
    <property type="molecule type" value="Genomic_DNA"/>
</dbReference>
<organism evidence="1 2">
    <name type="scientific">Venturia nashicola</name>
    <dbReference type="NCBI Taxonomy" id="86259"/>
    <lineage>
        <taxon>Eukaryota</taxon>
        <taxon>Fungi</taxon>
        <taxon>Dikarya</taxon>
        <taxon>Ascomycota</taxon>
        <taxon>Pezizomycotina</taxon>
        <taxon>Dothideomycetes</taxon>
        <taxon>Pleosporomycetidae</taxon>
        <taxon>Venturiales</taxon>
        <taxon>Venturiaceae</taxon>
        <taxon>Venturia</taxon>
    </lineage>
</organism>
<protein>
    <submittedName>
        <fullName evidence="1">Uncharacterized protein</fullName>
    </submittedName>
</protein>
<gene>
    <name evidence="1" type="ORF">E6O75_ATG02417</name>
</gene>
<accession>A0A4Z1PN33</accession>